<evidence type="ECO:0000256" key="3">
    <source>
        <dbReference type="ARBA" id="ARBA00001947"/>
    </source>
</evidence>
<comment type="PTM">
    <text evidence="11">Topaquinone (TPQ) is generated by copper-dependent autoxidation of a specific tyrosyl residue.</text>
</comment>
<comment type="cofactor">
    <cofactor evidence="1">
        <name>Cu cation</name>
        <dbReference type="ChEBI" id="CHEBI:23378"/>
    </cofactor>
</comment>
<comment type="subunit">
    <text evidence="5">Homodimer.</text>
</comment>
<evidence type="ECO:0000256" key="1">
    <source>
        <dbReference type="ARBA" id="ARBA00001935"/>
    </source>
</evidence>
<evidence type="ECO:0000256" key="4">
    <source>
        <dbReference type="ARBA" id="ARBA00007983"/>
    </source>
</evidence>
<dbReference type="InterPro" id="IPR015802">
    <property type="entry name" value="Cu_amine_oxidase_N3"/>
</dbReference>
<keyword evidence="10" id="KW-0464">Manganese</keyword>
<keyword evidence="9 11" id="KW-0186">Copper</keyword>
<dbReference type="InterPro" id="IPR036460">
    <property type="entry name" value="Cu_amine_oxidase_C_sf"/>
</dbReference>
<evidence type="ECO:0000256" key="2">
    <source>
        <dbReference type="ARBA" id="ARBA00001936"/>
    </source>
</evidence>
<dbReference type="InterPro" id="IPR016182">
    <property type="entry name" value="Cu_amine_oxidase_N-reg"/>
</dbReference>
<dbReference type="EMBL" id="CAXLJM020000045">
    <property type="protein sequence ID" value="CAL8110437.1"/>
    <property type="molecule type" value="Genomic_DNA"/>
</dbReference>
<dbReference type="InterPro" id="IPR049948">
    <property type="entry name" value="Cu_Am_ox_TPQ-bd"/>
</dbReference>
<evidence type="ECO:0000256" key="8">
    <source>
        <dbReference type="ARBA" id="ARBA00023002"/>
    </source>
</evidence>
<dbReference type="SUPFAM" id="SSF49998">
    <property type="entry name" value="Amine oxidase catalytic domain"/>
    <property type="match status" value="1"/>
</dbReference>
<evidence type="ECO:0000256" key="10">
    <source>
        <dbReference type="ARBA" id="ARBA00023211"/>
    </source>
</evidence>
<name>A0ABP1QVQ5_9HEXA</name>
<feature type="region of interest" description="Disordered" evidence="12">
    <location>
        <begin position="260"/>
        <end position="286"/>
    </location>
</feature>
<dbReference type="Gene3D" id="2.70.98.20">
    <property type="entry name" value="Copper amine oxidase, catalytic domain"/>
    <property type="match status" value="1"/>
</dbReference>
<feature type="signal peptide" evidence="13">
    <location>
        <begin position="1"/>
        <end position="19"/>
    </location>
</feature>
<dbReference type="SUPFAM" id="SSF54416">
    <property type="entry name" value="Amine oxidase N-terminal region"/>
    <property type="match status" value="2"/>
</dbReference>
<dbReference type="EC" id="1.4.3.-" evidence="11"/>
<dbReference type="Pfam" id="PF01179">
    <property type="entry name" value="Cu_amine_oxid"/>
    <property type="match status" value="1"/>
</dbReference>
<keyword evidence="7 11" id="KW-0801">TPQ</keyword>
<dbReference type="Proteomes" id="UP001642540">
    <property type="component" value="Unassembled WGS sequence"/>
</dbReference>
<keyword evidence="6 11" id="KW-0479">Metal-binding</keyword>
<dbReference type="Gene3D" id="3.10.450.40">
    <property type="match status" value="2"/>
</dbReference>
<dbReference type="Pfam" id="PF02728">
    <property type="entry name" value="Cu_amine_oxidN3"/>
    <property type="match status" value="1"/>
</dbReference>
<comment type="cofactor">
    <cofactor evidence="2">
        <name>Mn(2+)</name>
        <dbReference type="ChEBI" id="CHEBI:29035"/>
    </cofactor>
</comment>
<evidence type="ECO:0000256" key="5">
    <source>
        <dbReference type="ARBA" id="ARBA00011738"/>
    </source>
</evidence>
<feature type="domain" description="Copper amine oxidase catalytic" evidence="14">
    <location>
        <begin position="298"/>
        <end position="703"/>
    </location>
</feature>
<comment type="similarity">
    <text evidence="4 11">Belongs to the copper/topaquinone oxidase family.</text>
</comment>
<dbReference type="PROSITE" id="PS01164">
    <property type="entry name" value="COPPER_AMINE_OXID_1"/>
    <property type="match status" value="1"/>
</dbReference>
<dbReference type="InterPro" id="IPR015800">
    <property type="entry name" value="Cu_amine_oxidase_N2"/>
</dbReference>
<evidence type="ECO:0000256" key="13">
    <source>
        <dbReference type="SAM" id="SignalP"/>
    </source>
</evidence>
<proteinExistence type="inferred from homology"/>
<gene>
    <name evidence="17" type="ORF">ODALV1_LOCUS14250</name>
</gene>
<keyword evidence="13" id="KW-0732">Signal</keyword>
<evidence type="ECO:0000256" key="6">
    <source>
        <dbReference type="ARBA" id="ARBA00022723"/>
    </source>
</evidence>
<evidence type="ECO:0000313" key="17">
    <source>
        <dbReference type="EMBL" id="CAL8110437.1"/>
    </source>
</evidence>
<accession>A0ABP1QVQ5</accession>
<feature type="compositionally biased region" description="Polar residues" evidence="12">
    <location>
        <begin position="264"/>
        <end position="280"/>
    </location>
</feature>
<evidence type="ECO:0000259" key="14">
    <source>
        <dbReference type="Pfam" id="PF01179"/>
    </source>
</evidence>
<comment type="cofactor">
    <cofactor evidence="11">
        <name>Cu cation</name>
        <dbReference type="ChEBI" id="CHEBI:23378"/>
    </cofactor>
    <text evidence="11">Contains 1 topaquinone per subunit.</text>
</comment>
<evidence type="ECO:0000256" key="11">
    <source>
        <dbReference type="RuleBase" id="RU000672"/>
    </source>
</evidence>
<dbReference type="PANTHER" id="PTHR10638">
    <property type="entry name" value="COPPER AMINE OXIDASE"/>
    <property type="match status" value="1"/>
</dbReference>
<keyword evidence="18" id="KW-1185">Reference proteome</keyword>
<feature type="domain" description="Copper amine oxidase N2-terminal" evidence="15">
    <location>
        <begin position="66"/>
        <end position="153"/>
    </location>
</feature>
<evidence type="ECO:0000256" key="9">
    <source>
        <dbReference type="ARBA" id="ARBA00023008"/>
    </source>
</evidence>
<feature type="domain" description="Copper amine oxidase N3-terminal" evidence="16">
    <location>
        <begin position="161"/>
        <end position="255"/>
    </location>
</feature>
<sequence>MYRIFYLLVFIVKIRLINSIETDNFGEYNEKLAAEKGLIEDIFGSLFPGIGSGNNNGNDNRRDTRHPLDPLTEAEINATSNIIKNYRRGNWIFNYITLKEPEKSVLLPYFLNDTSPRSNSIPRRSFTILLDRSSNQAYEITVNLNTRQVESWNQAPAGVTPTLTPEELIESEQIARENATVRERCRRLGWTNMSLVNADPWSMGYIGDRQEYQGRRLIQLYLYGKNFEADNQYAHPFDFLVVVDMLQRKVINIEELPTHENDLDGSNKQGNTVPRETTNYDPALRPANSFRNDLKPVKVTQSSGVSYTVAGNQLSWQKYKMRIGFNGREGMVIHNLNYNDQGKIRPLFYRMSLAEMFIPYGDPRTPYHRKHVFDEGQYGVGFNTNSLKAQQDCIGEVYFFNTVLHNQKGEAQKVERVVCVHEEDAGILWKHTDYRTGKSSITRSQRLALTFVATVGNYDYIFTWNFYQDGSIEFNVKLTGILSVHLLAINATSGAHGSVVFPQINAPYHQHFFSLRLDAEIDGNRNSVAVSDVTSGPGTTGTTQNPYGQAFTSNRTPLRTAGSSRTNISPATSRTWLISNPQSLHTYSKQPVAWKLMPWASPPMLLRKDSPIHPMAEWMDYNTWVTPYEENQMFPGGFYLNNSGLPEWVGRNENANVDNTDVVIWHNFGLSHVPRAEDFPVMPIEQCSIMLKPYNFFKENPALDVPPPKRTRTEL</sequence>
<dbReference type="PANTHER" id="PTHR10638:SF86">
    <property type="entry name" value="COPPER AMINE OXIDASE 1-RELATED"/>
    <property type="match status" value="1"/>
</dbReference>
<comment type="cofactor">
    <cofactor evidence="3">
        <name>Zn(2+)</name>
        <dbReference type="ChEBI" id="CHEBI:29105"/>
    </cofactor>
</comment>
<keyword evidence="8 11" id="KW-0560">Oxidoreductase</keyword>
<dbReference type="InterPro" id="IPR015798">
    <property type="entry name" value="Cu_amine_oxidase_C"/>
</dbReference>
<protein>
    <recommendedName>
        <fullName evidence="11">Amine oxidase</fullName>
        <ecNumber evidence="11">1.4.3.-</ecNumber>
    </recommendedName>
</protein>
<evidence type="ECO:0000313" key="18">
    <source>
        <dbReference type="Proteomes" id="UP001642540"/>
    </source>
</evidence>
<comment type="caution">
    <text evidence="17">The sequence shown here is derived from an EMBL/GenBank/DDBJ whole genome shotgun (WGS) entry which is preliminary data.</text>
</comment>
<reference evidence="17 18" key="1">
    <citation type="submission" date="2024-08" db="EMBL/GenBank/DDBJ databases">
        <authorList>
            <person name="Cucini C."/>
            <person name="Frati F."/>
        </authorList>
    </citation>
    <scope>NUCLEOTIDE SEQUENCE [LARGE SCALE GENOMIC DNA]</scope>
</reference>
<evidence type="ECO:0000259" key="15">
    <source>
        <dbReference type="Pfam" id="PF02727"/>
    </source>
</evidence>
<dbReference type="Pfam" id="PF02727">
    <property type="entry name" value="Cu_amine_oxidN2"/>
    <property type="match status" value="1"/>
</dbReference>
<organism evidence="17 18">
    <name type="scientific">Orchesella dallaii</name>
    <dbReference type="NCBI Taxonomy" id="48710"/>
    <lineage>
        <taxon>Eukaryota</taxon>
        <taxon>Metazoa</taxon>
        <taxon>Ecdysozoa</taxon>
        <taxon>Arthropoda</taxon>
        <taxon>Hexapoda</taxon>
        <taxon>Collembola</taxon>
        <taxon>Entomobryomorpha</taxon>
        <taxon>Entomobryoidea</taxon>
        <taxon>Orchesellidae</taxon>
        <taxon>Orchesellinae</taxon>
        <taxon>Orchesella</taxon>
    </lineage>
</organism>
<dbReference type="InterPro" id="IPR000269">
    <property type="entry name" value="Cu_amine_oxidase"/>
</dbReference>
<dbReference type="NCBIfam" id="NF008559">
    <property type="entry name" value="PRK11504.1"/>
    <property type="match status" value="1"/>
</dbReference>
<evidence type="ECO:0000256" key="7">
    <source>
        <dbReference type="ARBA" id="ARBA00022772"/>
    </source>
</evidence>
<evidence type="ECO:0000256" key="12">
    <source>
        <dbReference type="SAM" id="MobiDB-lite"/>
    </source>
</evidence>
<feature type="chain" id="PRO_5046376449" description="Amine oxidase" evidence="13">
    <location>
        <begin position="20"/>
        <end position="715"/>
    </location>
</feature>
<evidence type="ECO:0000259" key="16">
    <source>
        <dbReference type="Pfam" id="PF02728"/>
    </source>
</evidence>